<feature type="domain" description="DUF403" evidence="1">
    <location>
        <begin position="486"/>
        <end position="803"/>
    </location>
</feature>
<dbReference type="Gene3D" id="3.40.50.11290">
    <property type="match status" value="1"/>
</dbReference>
<evidence type="ECO:0000259" key="1">
    <source>
        <dbReference type="Pfam" id="PF04168"/>
    </source>
</evidence>
<reference evidence="3" key="1">
    <citation type="submission" date="2021-11" db="EMBL/GenBank/DDBJ databases">
        <title>Halomonas sp., isolated from a coastal aquaculture zone in Dongshan Bay.</title>
        <authorList>
            <person name="Lin W."/>
        </authorList>
    </citation>
    <scope>NUCLEOTIDE SEQUENCE</scope>
    <source>
        <strain evidence="3">Yzlin-01</strain>
    </source>
</reference>
<sequence>MTVFAPPLASPTTLDALVDGYRAHLGGRLNGVGANGIENSGVEKNNALASDALLNADGQLRPGWQPLLQTLSELGAKGRRQQQEETQRLLAENGVIFNMHDDTQQRSWRIDPLPWVIEEADWQRLAMGLNQRSRLFTAIYQDVFGDQKLFAAGLLPTQALLGDIEHYLPCHGALPNNCPPFIFHAIDVIRDTHGQWRVIGDRLQAPSGIGFALENRILMARAQPQMYRNAPLRRLASFFDVHHRSLNALAYQHRDQPNVVLLSPGPSSPRYFEHAYLANYFNFTLVEGSDLVVRDAQVWLRTLGGLQPVEVVLRQCEDVDCDPLELRGDSALGVPGLLQSMRAGGVALSNALGVGILESAALSPALPALCEHLLGETLLLESADASTQPETAPVFDEAMTSLTPTTLNLRCFVTRTPDTVAKDGHLNGDYQVMPGGLAWVGAPGSPSLGTRVVKDVWVSAPSVQPHVSQLRQARGPVVATRDGTDLPSRVAENLFWLGRYGERLDTRTRLLREALLRLMEFDQDDIADQLLNELLVALEIVPSGDDGALAVGFQDKRDRLLAQFAPQEAQSLPALFTHLLHNARNVRDHLGDDSWRVLNQLRQHIDQFDPPQDASAARRACEGLSAQLAAFFGLCNETMPHHFGWRFMDIGRFLDRVLGLLSLLKHTLEAPRSSTLALWEVVLATTDNYTAYRRRYRSELHPAAILDLLLFDEANPRSVGYMLKRLENQIEQLPGAPSPNRTPYRNAERRLLIQANAALHLADIERLGQLAEEESARQALKALLEALLTPLMALSDALSQSHFSHVERPRQLISLEADE</sequence>
<dbReference type="InterPro" id="IPR051680">
    <property type="entry name" value="ATP-dep_Glu-Cys_Ligase-2"/>
</dbReference>
<evidence type="ECO:0000313" key="4">
    <source>
        <dbReference type="Proteomes" id="UP001165542"/>
    </source>
</evidence>
<proteinExistence type="predicted"/>
<keyword evidence="4" id="KW-1185">Reference proteome</keyword>
<name>A0ABT2EDI6_9GAMM</name>
<evidence type="ECO:0000313" key="3">
    <source>
        <dbReference type="EMBL" id="MCS2608707.1"/>
    </source>
</evidence>
<protein>
    <submittedName>
        <fullName evidence="3">Circularly permuted type 2 ATP-grasp protein</fullName>
    </submittedName>
</protein>
<dbReference type="InterPro" id="IPR025841">
    <property type="entry name" value="CP_ATPgrasp_2"/>
</dbReference>
<feature type="domain" description="Circularly permuted ATP-grasp type 2" evidence="2">
    <location>
        <begin position="114"/>
        <end position="384"/>
    </location>
</feature>
<organism evidence="3 4">
    <name type="scientific">Halomonas dongshanensis</name>
    <dbReference type="NCBI Taxonomy" id="2890835"/>
    <lineage>
        <taxon>Bacteria</taxon>
        <taxon>Pseudomonadati</taxon>
        <taxon>Pseudomonadota</taxon>
        <taxon>Gammaproteobacteria</taxon>
        <taxon>Oceanospirillales</taxon>
        <taxon>Halomonadaceae</taxon>
        <taxon>Halomonas</taxon>
    </lineage>
</organism>
<dbReference type="SUPFAM" id="SSF56059">
    <property type="entry name" value="Glutathione synthetase ATP-binding domain-like"/>
    <property type="match status" value="1"/>
</dbReference>
<dbReference type="Pfam" id="PF14403">
    <property type="entry name" value="CP_ATPgrasp_2"/>
    <property type="match status" value="1"/>
</dbReference>
<dbReference type="Pfam" id="PF04168">
    <property type="entry name" value="Alpha-E"/>
    <property type="match status" value="1"/>
</dbReference>
<gene>
    <name evidence="3" type="ORF">LLY24_05135</name>
</gene>
<dbReference type="PANTHER" id="PTHR34595">
    <property type="entry name" value="BLR5612 PROTEIN"/>
    <property type="match status" value="1"/>
</dbReference>
<dbReference type="EMBL" id="JAJISC010000002">
    <property type="protein sequence ID" value="MCS2608707.1"/>
    <property type="molecule type" value="Genomic_DNA"/>
</dbReference>
<accession>A0ABT2EDI6</accession>
<evidence type="ECO:0000259" key="2">
    <source>
        <dbReference type="Pfam" id="PF14403"/>
    </source>
</evidence>
<dbReference type="InterPro" id="IPR007296">
    <property type="entry name" value="DUF403"/>
</dbReference>
<dbReference type="PANTHER" id="PTHR34595:SF2">
    <property type="entry name" value="BLR2978 PROTEIN"/>
    <property type="match status" value="1"/>
</dbReference>
<comment type="caution">
    <text evidence="3">The sequence shown here is derived from an EMBL/GenBank/DDBJ whole genome shotgun (WGS) entry which is preliminary data.</text>
</comment>
<dbReference type="RefSeq" id="WP_259035215.1">
    <property type="nucleotide sequence ID" value="NZ_JAJISC010000002.1"/>
</dbReference>
<dbReference type="Proteomes" id="UP001165542">
    <property type="component" value="Unassembled WGS sequence"/>
</dbReference>